<gene>
    <name evidence="2" type="ORF">PIB30_103127</name>
</gene>
<protein>
    <recommendedName>
        <fullName evidence="4">Retrotransposon gag domain-containing protein</fullName>
    </recommendedName>
</protein>
<organism evidence="2 3">
    <name type="scientific">Stylosanthes scabra</name>
    <dbReference type="NCBI Taxonomy" id="79078"/>
    <lineage>
        <taxon>Eukaryota</taxon>
        <taxon>Viridiplantae</taxon>
        <taxon>Streptophyta</taxon>
        <taxon>Embryophyta</taxon>
        <taxon>Tracheophyta</taxon>
        <taxon>Spermatophyta</taxon>
        <taxon>Magnoliopsida</taxon>
        <taxon>eudicotyledons</taxon>
        <taxon>Gunneridae</taxon>
        <taxon>Pentapetalae</taxon>
        <taxon>rosids</taxon>
        <taxon>fabids</taxon>
        <taxon>Fabales</taxon>
        <taxon>Fabaceae</taxon>
        <taxon>Papilionoideae</taxon>
        <taxon>50 kb inversion clade</taxon>
        <taxon>dalbergioids sensu lato</taxon>
        <taxon>Dalbergieae</taxon>
        <taxon>Pterocarpus clade</taxon>
        <taxon>Stylosanthes</taxon>
    </lineage>
</organism>
<reference evidence="2 3" key="1">
    <citation type="journal article" date="2023" name="Plants (Basel)">
        <title>Bridging the Gap: Combining Genomics and Transcriptomics Approaches to Understand Stylosanthes scabra, an Orphan Legume from the Brazilian Caatinga.</title>
        <authorList>
            <person name="Ferreira-Neto J.R.C."/>
            <person name="da Silva M.D."/>
            <person name="Binneck E."/>
            <person name="de Melo N.F."/>
            <person name="da Silva R.H."/>
            <person name="de Melo A.L.T.M."/>
            <person name="Pandolfi V."/>
            <person name="Bustamante F.O."/>
            <person name="Brasileiro-Vidal A.C."/>
            <person name="Benko-Iseppon A.M."/>
        </authorList>
    </citation>
    <scope>NUCLEOTIDE SEQUENCE [LARGE SCALE GENOMIC DNA]</scope>
    <source>
        <tissue evidence="2">Leaves</tissue>
    </source>
</reference>
<name>A0ABU6TYN6_9FABA</name>
<dbReference type="PANTHER" id="PTHR33223">
    <property type="entry name" value="CCHC-TYPE DOMAIN-CONTAINING PROTEIN"/>
    <property type="match status" value="1"/>
</dbReference>
<sequence>KTSKDAHASFTSLPAGSISSYSEIRELFLNELTTSIDNTNHPINLLAVIQNPNETTRKYIERFNTECKTIDGLVNGVASLCLTNGLTNDEFRKQLTTKPVWTRKEMQDISGVRDKHPTPGITTEITAIGGVLPKARPLKGRTQNANNRSLFCDYHQGYGHKTQDCYDLKDAIEQAIRDGKLNEFVQIIREPRTSDRERSPKSESRNPRFRRDDDEPIMEIAVITGSSAPEKSKSALKKDLKILATMQTPSTISDDYLWKGRLYPWFGRFRCADGDLGQTRARFGS</sequence>
<evidence type="ECO:0000256" key="1">
    <source>
        <dbReference type="SAM" id="MobiDB-lite"/>
    </source>
</evidence>
<evidence type="ECO:0000313" key="2">
    <source>
        <dbReference type="EMBL" id="MED6153550.1"/>
    </source>
</evidence>
<feature type="region of interest" description="Disordered" evidence="1">
    <location>
        <begin position="188"/>
        <end position="216"/>
    </location>
</feature>
<dbReference type="PANTHER" id="PTHR33223:SF10">
    <property type="entry name" value="AMINOTRANSFERASE-LIKE PLANT MOBILE DOMAIN-CONTAINING PROTEIN"/>
    <property type="match status" value="1"/>
</dbReference>
<proteinExistence type="predicted"/>
<comment type="caution">
    <text evidence="2">The sequence shown here is derived from an EMBL/GenBank/DDBJ whole genome shotgun (WGS) entry which is preliminary data.</text>
</comment>
<feature type="compositionally biased region" description="Basic and acidic residues" evidence="1">
    <location>
        <begin position="189"/>
        <end position="213"/>
    </location>
</feature>
<feature type="non-terminal residue" evidence="2">
    <location>
        <position position="1"/>
    </location>
</feature>
<evidence type="ECO:0000313" key="3">
    <source>
        <dbReference type="Proteomes" id="UP001341840"/>
    </source>
</evidence>
<dbReference type="Proteomes" id="UP001341840">
    <property type="component" value="Unassembled WGS sequence"/>
</dbReference>
<evidence type="ECO:0008006" key="4">
    <source>
        <dbReference type="Google" id="ProtNLM"/>
    </source>
</evidence>
<accession>A0ABU6TYN6</accession>
<dbReference type="EMBL" id="JASCZI010093916">
    <property type="protein sequence ID" value="MED6153550.1"/>
    <property type="molecule type" value="Genomic_DNA"/>
</dbReference>
<keyword evidence="3" id="KW-1185">Reference proteome</keyword>